<dbReference type="PROSITE" id="PS01071">
    <property type="entry name" value="GRPE"/>
    <property type="match status" value="1"/>
</dbReference>
<accession>A0ABV1G318</accession>
<comment type="similarity">
    <text evidence="1 3 5">Belongs to the GrpE family.</text>
</comment>
<dbReference type="PRINTS" id="PR00773">
    <property type="entry name" value="GRPEPROTEIN"/>
</dbReference>
<name>A0ABV1G318_9FIRM</name>
<evidence type="ECO:0000256" key="3">
    <source>
        <dbReference type="HAMAP-Rule" id="MF_01151"/>
    </source>
</evidence>
<dbReference type="PANTHER" id="PTHR21237">
    <property type="entry name" value="GRPE PROTEIN"/>
    <property type="match status" value="1"/>
</dbReference>
<reference evidence="7 8" key="1">
    <citation type="submission" date="2024-03" db="EMBL/GenBank/DDBJ databases">
        <title>Human intestinal bacterial collection.</title>
        <authorList>
            <person name="Pauvert C."/>
            <person name="Hitch T.C.A."/>
            <person name="Clavel T."/>
        </authorList>
    </citation>
    <scope>NUCLEOTIDE SEQUENCE [LARGE SCALE GENOMIC DNA]</scope>
    <source>
        <strain evidence="7 8">CLA-AA-H192</strain>
    </source>
</reference>
<proteinExistence type="inferred from homology"/>
<dbReference type="Gene3D" id="2.30.22.10">
    <property type="entry name" value="Head domain of nucleotide exchange factor GrpE"/>
    <property type="match status" value="1"/>
</dbReference>
<protein>
    <recommendedName>
        <fullName evidence="3 4">Protein GrpE</fullName>
    </recommendedName>
    <alternativeName>
        <fullName evidence="3">HSP-70 cofactor</fullName>
    </alternativeName>
</protein>
<comment type="caution">
    <text evidence="7">The sequence shown here is derived from an EMBL/GenBank/DDBJ whole genome shotgun (WGS) entry which is preliminary data.</text>
</comment>
<dbReference type="Proteomes" id="UP001491552">
    <property type="component" value="Unassembled WGS sequence"/>
</dbReference>
<comment type="subunit">
    <text evidence="3">Homodimer.</text>
</comment>
<dbReference type="EMBL" id="JBBMFF010000046">
    <property type="protein sequence ID" value="MEQ2509747.1"/>
    <property type="molecule type" value="Genomic_DNA"/>
</dbReference>
<evidence type="ECO:0000313" key="7">
    <source>
        <dbReference type="EMBL" id="MEQ2509747.1"/>
    </source>
</evidence>
<gene>
    <name evidence="3 7" type="primary">grpE</name>
    <name evidence="7" type="ORF">WMO66_00560</name>
</gene>
<evidence type="ECO:0000256" key="1">
    <source>
        <dbReference type="ARBA" id="ARBA00009054"/>
    </source>
</evidence>
<dbReference type="InterPro" id="IPR013805">
    <property type="entry name" value="GrpE_CC"/>
</dbReference>
<dbReference type="HAMAP" id="MF_01151">
    <property type="entry name" value="GrpE"/>
    <property type="match status" value="1"/>
</dbReference>
<feature type="compositionally biased region" description="Basic and acidic residues" evidence="6">
    <location>
        <begin position="31"/>
        <end position="43"/>
    </location>
</feature>
<feature type="compositionally biased region" description="Low complexity" evidence="6">
    <location>
        <begin position="17"/>
        <end position="30"/>
    </location>
</feature>
<keyword evidence="3" id="KW-0963">Cytoplasm</keyword>
<dbReference type="Pfam" id="PF01025">
    <property type="entry name" value="GrpE"/>
    <property type="match status" value="1"/>
</dbReference>
<dbReference type="RefSeq" id="WP_349134458.1">
    <property type="nucleotide sequence ID" value="NZ_JBBMFF010000046.1"/>
</dbReference>
<feature type="region of interest" description="Disordered" evidence="6">
    <location>
        <begin position="1"/>
        <end position="54"/>
    </location>
</feature>
<evidence type="ECO:0000256" key="6">
    <source>
        <dbReference type="SAM" id="MobiDB-lite"/>
    </source>
</evidence>
<organism evidence="7 8">
    <name type="scientific">Faecousia intestinalis</name>
    <dbReference type="NCBI Taxonomy" id="3133167"/>
    <lineage>
        <taxon>Bacteria</taxon>
        <taxon>Bacillati</taxon>
        <taxon>Bacillota</taxon>
        <taxon>Clostridia</taxon>
        <taxon>Eubacteriales</taxon>
        <taxon>Oscillospiraceae</taxon>
        <taxon>Faecousia</taxon>
    </lineage>
</organism>
<dbReference type="InterPro" id="IPR009012">
    <property type="entry name" value="GrpE_head"/>
</dbReference>
<evidence type="ECO:0000256" key="2">
    <source>
        <dbReference type="ARBA" id="ARBA00023186"/>
    </source>
</evidence>
<dbReference type="Gene3D" id="3.90.20.20">
    <property type="match status" value="1"/>
</dbReference>
<evidence type="ECO:0000313" key="8">
    <source>
        <dbReference type="Proteomes" id="UP001491552"/>
    </source>
</evidence>
<dbReference type="PANTHER" id="PTHR21237:SF23">
    <property type="entry name" value="GRPE PROTEIN HOMOLOG, MITOCHONDRIAL"/>
    <property type="match status" value="1"/>
</dbReference>
<comment type="subcellular location">
    <subcellularLocation>
        <location evidence="3">Cytoplasm</location>
    </subcellularLocation>
</comment>
<dbReference type="SUPFAM" id="SSF58014">
    <property type="entry name" value="Coiled-coil domain of nucleotide exchange factor GrpE"/>
    <property type="match status" value="1"/>
</dbReference>
<dbReference type="InterPro" id="IPR000740">
    <property type="entry name" value="GrpE"/>
</dbReference>
<dbReference type="CDD" id="cd00446">
    <property type="entry name" value="GrpE"/>
    <property type="match status" value="1"/>
</dbReference>
<comment type="function">
    <text evidence="3 4">Participates actively in the response to hyperosmotic and heat shock by preventing the aggregation of stress-denatured proteins, in association with DnaK and GrpE. It is the nucleotide exchange factor for DnaK and may function as a thermosensor. Unfolded proteins bind initially to DnaJ; upon interaction with the DnaJ-bound protein, DnaK hydrolyzes its bound ATP, resulting in the formation of a stable complex. GrpE releases ADP from DnaK; ATP binding to DnaK triggers the release of the substrate protein, thus completing the reaction cycle. Several rounds of ATP-dependent interactions between DnaJ, DnaK and GrpE are required for fully efficient folding.</text>
</comment>
<feature type="compositionally biased region" description="Basic and acidic residues" evidence="6">
    <location>
        <begin position="1"/>
        <end position="16"/>
    </location>
</feature>
<keyword evidence="8" id="KW-1185">Reference proteome</keyword>
<sequence>MAKKHEEPEKNEKEPAAPEAAKQAEAPKQPEGSKQKAESKQPDALEQAKAAQAQEHDQFLRLAAEYDNFRKRTQREKDGIYQDAVADTVKKFLPVYDNLERALHHETADEAYKKGVEMTLTELVKILDALGVKPFGEAGETFDPQRHNAVMHIEDESLGENVIAEVFQTGFAHGDKVIRFAMVKVAN</sequence>
<evidence type="ECO:0000256" key="5">
    <source>
        <dbReference type="RuleBase" id="RU004478"/>
    </source>
</evidence>
<keyword evidence="2 3" id="KW-0143">Chaperone</keyword>
<evidence type="ECO:0000256" key="4">
    <source>
        <dbReference type="RuleBase" id="RU000639"/>
    </source>
</evidence>
<keyword evidence="3 4" id="KW-0346">Stress response</keyword>
<dbReference type="SUPFAM" id="SSF51064">
    <property type="entry name" value="Head domain of nucleotide exchange factor GrpE"/>
    <property type="match status" value="1"/>
</dbReference>